<organism evidence="2 3">
    <name type="scientific">Kitasatospora nipponensis</name>
    <dbReference type="NCBI Taxonomy" id="258049"/>
    <lineage>
        <taxon>Bacteria</taxon>
        <taxon>Bacillati</taxon>
        <taxon>Actinomycetota</taxon>
        <taxon>Actinomycetes</taxon>
        <taxon>Kitasatosporales</taxon>
        <taxon>Streptomycetaceae</taxon>
        <taxon>Kitasatospora</taxon>
    </lineage>
</organism>
<name>A0ABN1W712_9ACTN</name>
<sequence length="131" mass="12702">MMRVSVHLRFCVVHAAAGALSGTVGDAVLVAVAEGATVVAPAGAADRPAAGATETGVADAGVGDAGVADGGADAPALGPWAAGSAPQAVRPSPATSVDTETVNRRRERMDPPGSSGQPTRLPPCQAVRSPG</sequence>
<proteinExistence type="predicted"/>
<protein>
    <recommendedName>
        <fullName evidence="4">Secreted protein</fullName>
    </recommendedName>
</protein>
<dbReference type="Proteomes" id="UP001500037">
    <property type="component" value="Unassembled WGS sequence"/>
</dbReference>
<feature type="region of interest" description="Disordered" evidence="1">
    <location>
        <begin position="40"/>
        <end position="131"/>
    </location>
</feature>
<evidence type="ECO:0000313" key="2">
    <source>
        <dbReference type="EMBL" id="GAA1235480.1"/>
    </source>
</evidence>
<feature type="compositionally biased region" description="Basic and acidic residues" evidence="1">
    <location>
        <begin position="101"/>
        <end position="110"/>
    </location>
</feature>
<feature type="compositionally biased region" description="Low complexity" evidence="1">
    <location>
        <begin position="40"/>
        <end position="83"/>
    </location>
</feature>
<reference evidence="2 3" key="1">
    <citation type="journal article" date="2019" name="Int. J. Syst. Evol. Microbiol.">
        <title>The Global Catalogue of Microorganisms (GCM) 10K type strain sequencing project: providing services to taxonomists for standard genome sequencing and annotation.</title>
        <authorList>
            <consortium name="The Broad Institute Genomics Platform"/>
            <consortium name="The Broad Institute Genome Sequencing Center for Infectious Disease"/>
            <person name="Wu L."/>
            <person name="Ma J."/>
        </authorList>
    </citation>
    <scope>NUCLEOTIDE SEQUENCE [LARGE SCALE GENOMIC DNA]</scope>
    <source>
        <strain evidence="2 3">JCM 13004</strain>
    </source>
</reference>
<keyword evidence="3" id="KW-1185">Reference proteome</keyword>
<accession>A0ABN1W712</accession>
<gene>
    <name evidence="2" type="ORF">GCM10009665_27060</name>
</gene>
<evidence type="ECO:0000313" key="3">
    <source>
        <dbReference type="Proteomes" id="UP001500037"/>
    </source>
</evidence>
<comment type="caution">
    <text evidence="2">The sequence shown here is derived from an EMBL/GenBank/DDBJ whole genome shotgun (WGS) entry which is preliminary data.</text>
</comment>
<evidence type="ECO:0000256" key="1">
    <source>
        <dbReference type="SAM" id="MobiDB-lite"/>
    </source>
</evidence>
<evidence type="ECO:0008006" key="4">
    <source>
        <dbReference type="Google" id="ProtNLM"/>
    </source>
</evidence>
<dbReference type="EMBL" id="BAAALF010000037">
    <property type="protein sequence ID" value="GAA1235480.1"/>
    <property type="molecule type" value="Genomic_DNA"/>
</dbReference>